<organism evidence="4 5">
    <name type="scientific">Diaporthe australafricana</name>
    <dbReference type="NCBI Taxonomy" id="127596"/>
    <lineage>
        <taxon>Eukaryota</taxon>
        <taxon>Fungi</taxon>
        <taxon>Dikarya</taxon>
        <taxon>Ascomycota</taxon>
        <taxon>Pezizomycotina</taxon>
        <taxon>Sordariomycetes</taxon>
        <taxon>Sordariomycetidae</taxon>
        <taxon>Diaporthales</taxon>
        <taxon>Diaporthaceae</taxon>
        <taxon>Diaporthe</taxon>
    </lineage>
</organism>
<name>A0ABR3VY53_9PEZI</name>
<feature type="domain" description="THUMP" evidence="3">
    <location>
        <begin position="189"/>
        <end position="287"/>
    </location>
</feature>
<dbReference type="EMBL" id="JAWRVE010000222">
    <property type="protein sequence ID" value="KAL1848299.1"/>
    <property type="molecule type" value="Genomic_DNA"/>
</dbReference>
<comment type="caution">
    <text evidence="4">The sequence shown here is derived from an EMBL/GenBank/DDBJ whole genome shotgun (WGS) entry which is preliminary data.</text>
</comment>
<dbReference type="InterPro" id="IPR004114">
    <property type="entry name" value="THUMP_dom"/>
</dbReference>
<evidence type="ECO:0000313" key="4">
    <source>
        <dbReference type="EMBL" id="KAL1848299.1"/>
    </source>
</evidence>
<evidence type="ECO:0000259" key="3">
    <source>
        <dbReference type="PROSITE" id="PS51165"/>
    </source>
</evidence>
<dbReference type="Proteomes" id="UP001583177">
    <property type="component" value="Unassembled WGS sequence"/>
</dbReference>
<keyword evidence="1" id="KW-0694">RNA-binding</keyword>
<proteinExistence type="predicted"/>
<dbReference type="InterPro" id="IPR040183">
    <property type="entry name" value="THUMPD1-like"/>
</dbReference>
<sequence length="327" mass="35482">MADSHKRKAGDDAAGVAAFKKKKKGNNGKWRVPRADASDKLKAHTIEPGDMGIWVTCPLHVKGKAAREMQLLFDEYADKMYGIKSDECCDTSDAEGGDIESAIQKEVGILKGKGKPQSDGVLTEVRIKEECLLFMRCKAPIEPVEFSRRICQDAANAGHGAAKARYLNRLTPLTVIAKASENGLDEAARKALACHFKLKATDYTAPSSSEVPGNQPETEHETASQEPQPATYAIRPSIRSHSTLKRDNVIKRIADAIDPVHKVNLGAPDKVILVDIYQTVCGLGVVPGDWDGLKRYNLTELYKLSSEHKVQTIGPETSSGGEASSTT</sequence>
<reference evidence="4 5" key="1">
    <citation type="journal article" date="2024" name="IMA Fungus">
        <title>IMA Genome - F19 : A genome assembly and annotation guide to empower mycologists, including annotated draft genome sequences of Ceratocystis pirilliformis, Diaporthe australafricana, Fusarium ophioides, Paecilomyces lecythidis, and Sporothrix stenoceras.</title>
        <authorList>
            <person name="Aylward J."/>
            <person name="Wilson A.M."/>
            <person name="Visagie C.M."/>
            <person name="Spraker J."/>
            <person name="Barnes I."/>
            <person name="Buitendag C."/>
            <person name="Ceriani C."/>
            <person name="Del Mar Angel L."/>
            <person name="du Plessis D."/>
            <person name="Fuchs T."/>
            <person name="Gasser K."/>
            <person name="Kramer D."/>
            <person name="Li W."/>
            <person name="Munsamy K."/>
            <person name="Piso A."/>
            <person name="Price J.L."/>
            <person name="Sonnekus B."/>
            <person name="Thomas C."/>
            <person name="van der Nest A."/>
            <person name="van Dijk A."/>
            <person name="van Heerden A."/>
            <person name="van Vuuren N."/>
            <person name="Yilmaz N."/>
            <person name="Duong T.A."/>
            <person name="van der Merwe N.A."/>
            <person name="Wingfield M.J."/>
            <person name="Wingfield B.D."/>
        </authorList>
    </citation>
    <scope>NUCLEOTIDE SEQUENCE [LARGE SCALE GENOMIC DNA]</scope>
    <source>
        <strain evidence="4 5">CMW 18300</strain>
    </source>
</reference>
<feature type="region of interest" description="Disordered" evidence="2">
    <location>
        <begin position="204"/>
        <end position="237"/>
    </location>
</feature>
<evidence type="ECO:0000256" key="1">
    <source>
        <dbReference type="PROSITE-ProRule" id="PRU00529"/>
    </source>
</evidence>
<dbReference type="PROSITE" id="PS51165">
    <property type="entry name" value="THUMP"/>
    <property type="match status" value="1"/>
</dbReference>
<evidence type="ECO:0000313" key="5">
    <source>
        <dbReference type="Proteomes" id="UP001583177"/>
    </source>
</evidence>
<dbReference type="PANTHER" id="PTHR13452:SF10">
    <property type="entry name" value="THUMP DOMAIN-CONTAINING PROTEIN 1"/>
    <property type="match status" value="1"/>
</dbReference>
<evidence type="ECO:0000256" key="2">
    <source>
        <dbReference type="SAM" id="MobiDB-lite"/>
    </source>
</evidence>
<protein>
    <recommendedName>
        <fullName evidence="3">THUMP domain-containing protein</fullName>
    </recommendedName>
</protein>
<dbReference type="CDD" id="cd11717">
    <property type="entry name" value="THUMP_THUMPD1_like"/>
    <property type="match status" value="1"/>
</dbReference>
<dbReference type="SUPFAM" id="SSF143437">
    <property type="entry name" value="THUMP domain-like"/>
    <property type="match status" value="1"/>
</dbReference>
<dbReference type="PANTHER" id="PTHR13452">
    <property type="entry name" value="THUMP DOMAIN CONTAINING PROTEIN 1-RELATED"/>
    <property type="match status" value="1"/>
</dbReference>
<gene>
    <name evidence="4" type="ORF">Daus18300_013668</name>
</gene>
<accession>A0ABR3VY53</accession>
<dbReference type="Pfam" id="PF02926">
    <property type="entry name" value="THUMP"/>
    <property type="match status" value="1"/>
</dbReference>
<dbReference type="Gene3D" id="3.30.2300.10">
    <property type="entry name" value="THUMP superfamily"/>
    <property type="match status" value="1"/>
</dbReference>
<keyword evidence="5" id="KW-1185">Reference proteome</keyword>
<feature type="region of interest" description="Disordered" evidence="2">
    <location>
        <begin position="1"/>
        <end position="32"/>
    </location>
</feature>
<feature type="compositionally biased region" description="Polar residues" evidence="2">
    <location>
        <begin position="204"/>
        <end position="216"/>
    </location>
</feature>